<evidence type="ECO:0000313" key="2">
    <source>
        <dbReference type="EMBL" id="MBZ1351207.1"/>
    </source>
</evidence>
<dbReference type="Gene3D" id="3.90.226.10">
    <property type="entry name" value="2-enoyl-CoA Hydratase, Chain A, domain 1"/>
    <property type="match status" value="1"/>
</dbReference>
<dbReference type="AlphaFoldDB" id="A0A953NBD6"/>
<gene>
    <name evidence="2" type="ORF">KZZ10_11165</name>
</gene>
<dbReference type="SUPFAM" id="SSF52096">
    <property type="entry name" value="ClpP/crotonase"/>
    <property type="match status" value="1"/>
</dbReference>
<dbReference type="EMBL" id="JAHXRI010000010">
    <property type="protein sequence ID" value="MBZ1351207.1"/>
    <property type="molecule type" value="Genomic_DNA"/>
</dbReference>
<proteinExistence type="predicted"/>
<keyword evidence="1" id="KW-0812">Transmembrane</keyword>
<comment type="caution">
    <text evidence="2">The sequence shown here is derived from an EMBL/GenBank/DDBJ whole genome shotgun (WGS) entry which is preliminary data.</text>
</comment>
<keyword evidence="1" id="KW-0472">Membrane</keyword>
<keyword evidence="1" id="KW-1133">Transmembrane helix</keyword>
<name>A0A953NBD6_9BURK</name>
<accession>A0A953NBD6</accession>
<dbReference type="GO" id="GO:0008233">
    <property type="term" value="F:peptidase activity"/>
    <property type="evidence" value="ECO:0007669"/>
    <property type="project" value="UniProtKB-KW"/>
</dbReference>
<keyword evidence="2" id="KW-0645">Protease</keyword>
<reference evidence="2" key="1">
    <citation type="submission" date="2021-07" db="EMBL/GenBank/DDBJ databases">
        <title>New genus and species of the family Alcaligenaceae.</title>
        <authorList>
            <person name="Hahn M.W."/>
        </authorList>
    </citation>
    <scope>NUCLEOTIDE SEQUENCE</scope>
    <source>
        <strain evidence="2">LF4-65</strain>
    </source>
</reference>
<evidence type="ECO:0000313" key="3">
    <source>
        <dbReference type="Proteomes" id="UP000739565"/>
    </source>
</evidence>
<dbReference type="Pfam" id="PF00574">
    <property type="entry name" value="CLP_protease"/>
    <property type="match status" value="1"/>
</dbReference>
<feature type="transmembrane region" description="Helical" evidence="1">
    <location>
        <begin position="12"/>
        <end position="37"/>
    </location>
</feature>
<dbReference type="InterPro" id="IPR023562">
    <property type="entry name" value="ClpP/TepA"/>
</dbReference>
<feature type="transmembrane region" description="Helical" evidence="1">
    <location>
        <begin position="94"/>
        <end position="114"/>
    </location>
</feature>
<feature type="transmembrane region" description="Helical" evidence="1">
    <location>
        <begin position="49"/>
        <end position="73"/>
    </location>
</feature>
<sequence length="496" mass="53829">MNFIKKHWDGQFSLPFSYWVIGSVLSTIFFIATPLAIDWLESLTTSLTFTAWLVVLAILLSCAYPIWAYVGIWKSATNYLESGNSKIWGRGAKLAVILGLLQFSTLVFTDYVPYANSMKGFLTGGDPWGKISVAVVDQGKTLQIKGMFGNGSFDVFERAISSNPNVSRIYLASHGGRLKEVSQIAQVVQSKSLETYVEGFCESFCTIVFLAGNPRYATPTAKIGFHTPSLVGAGNLSGKFNDESIRLYQSFNLPDVFIKKIFSTPFEDVWYPTYQELVAAGVVSRLSLGGESNTASSSFGATKQDIAKKLSTIVLFQKYDNKFPGFINNAADAALPLILAGKADSEVFNAIRGIAGALQTKSVANSTPEIRIRFADLGAAQATEIAKFGVSACAAFILAQLDVTKVLSKALVNQELKLLEDALDSTFVRPKNYTDDAFDNAIQAVVADMSDSEIGAIGAPDATNVEASCTGIVKYYNGIKRLPIDQRDIVMYGTLK</sequence>
<dbReference type="RefSeq" id="WP_259661622.1">
    <property type="nucleotide sequence ID" value="NZ_JAHXRI010000010.1"/>
</dbReference>
<evidence type="ECO:0000256" key="1">
    <source>
        <dbReference type="SAM" id="Phobius"/>
    </source>
</evidence>
<keyword evidence="2" id="KW-0378">Hydrolase</keyword>
<dbReference type="GO" id="GO:0006508">
    <property type="term" value="P:proteolysis"/>
    <property type="evidence" value="ECO:0007669"/>
    <property type="project" value="UniProtKB-KW"/>
</dbReference>
<protein>
    <submittedName>
        <fullName evidence="2">ATP-dependent Clp protease proteolytic subunit</fullName>
    </submittedName>
</protein>
<dbReference type="InterPro" id="IPR029045">
    <property type="entry name" value="ClpP/crotonase-like_dom_sf"/>
</dbReference>
<keyword evidence="3" id="KW-1185">Reference proteome</keyword>
<dbReference type="Proteomes" id="UP000739565">
    <property type="component" value="Unassembled WGS sequence"/>
</dbReference>
<organism evidence="2 3">
    <name type="scientific">Zwartia hollandica</name>
    <dbReference type="NCBI Taxonomy" id="324606"/>
    <lineage>
        <taxon>Bacteria</taxon>
        <taxon>Pseudomonadati</taxon>
        <taxon>Pseudomonadota</taxon>
        <taxon>Betaproteobacteria</taxon>
        <taxon>Burkholderiales</taxon>
        <taxon>Alcaligenaceae</taxon>
        <taxon>Zwartia</taxon>
    </lineage>
</organism>